<protein>
    <submittedName>
        <fullName evidence="2">Uncharacterized protein</fullName>
    </submittedName>
</protein>
<evidence type="ECO:0000313" key="2">
    <source>
        <dbReference type="EMBL" id="TWU42824.1"/>
    </source>
</evidence>
<keyword evidence="1" id="KW-0472">Membrane</keyword>
<dbReference type="OrthoDB" id="283006at2"/>
<sequence>MTLLNAPVDDRWQLKRLLLVHAKCLAVSILLTLACGFSGSREFGDPESIAVESLHHDIPLPPESKMRLLDPQNPRSIPPMGWRRTNRGWEHTSTWPRETQFRTDRSISELIALQESREPKWLQFTLEKVSQIPPLMIAVLQITAIAALIHLSRHKRAEQGPAE</sequence>
<dbReference type="Proteomes" id="UP000319143">
    <property type="component" value="Unassembled WGS sequence"/>
</dbReference>
<keyword evidence="1" id="KW-0812">Transmembrane</keyword>
<organism evidence="2 3">
    <name type="scientific">Novipirellula artificiosorum</name>
    <dbReference type="NCBI Taxonomy" id="2528016"/>
    <lineage>
        <taxon>Bacteria</taxon>
        <taxon>Pseudomonadati</taxon>
        <taxon>Planctomycetota</taxon>
        <taxon>Planctomycetia</taxon>
        <taxon>Pirellulales</taxon>
        <taxon>Pirellulaceae</taxon>
        <taxon>Novipirellula</taxon>
    </lineage>
</organism>
<accession>A0A5C6E2U5</accession>
<feature type="transmembrane region" description="Helical" evidence="1">
    <location>
        <begin position="20"/>
        <end position="39"/>
    </location>
</feature>
<feature type="transmembrane region" description="Helical" evidence="1">
    <location>
        <begin position="132"/>
        <end position="151"/>
    </location>
</feature>
<dbReference type="RefSeq" id="WP_146524806.1">
    <property type="nucleotide sequence ID" value="NZ_SJPV01000001.1"/>
</dbReference>
<keyword evidence="1" id="KW-1133">Transmembrane helix</keyword>
<dbReference type="AlphaFoldDB" id="A0A5C6E2U5"/>
<evidence type="ECO:0000256" key="1">
    <source>
        <dbReference type="SAM" id="Phobius"/>
    </source>
</evidence>
<dbReference type="EMBL" id="SJPV01000001">
    <property type="protein sequence ID" value="TWU42824.1"/>
    <property type="molecule type" value="Genomic_DNA"/>
</dbReference>
<evidence type="ECO:0000313" key="3">
    <source>
        <dbReference type="Proteomes" id="UP000319143"/>
    </source>
</evidence>
<gene>
    <name evidence="2" type="ORF">Poly41_11250</name>
</gene>
<keyword evidence="3" id="KW-1185">Reference proteome</keyword>
<name>A0A5C6E2U5_9BACT</name>
<comment type="caution">
    <text evidence="2">The sequence shown here is derived from an EMBL/GenBank/DDBJ whole genome shotgun (WGS) entry which is preliminary data.</text>
</comment>
<reference evidence="2 3" key="1">
    <citation type="submission" date="2019-02" db="EMBL/GenBank/DDBJ databases">
        <title>Deep-cultivation of Planctomycetes and their phenomic and genomic characterization uncovers novel biology.</title>
        <authorList>
            <person name="Wiegand S."/>
            <person name="Jogler M."/>
            <person name="Boedeker C."/>
            <person name="Pinto D."/>
            <person name="Vollmers J."/>
            <person name="Rivas-Marin E."/>
            <person name="Kohn T."/>
            <person name="Peeters S.H."/>
            <person name="Heuer A."/>
            <person name="Rast P."/>
            <person name="Oberbeckmann S."/>
            <person name="Bunk B."/>
            <person name="Jeske O."/>
            <person name="Meyerdierks A."/>
            <person name="Storesund J.E."/>
            <person name="Kallscheuer N."/>
            <person name="Luecker S."/>
            <person name="Lage O.M."/>
            <person name="Pohl T."/>
            <person name="Merkel B.J."/>
            <person name="Hornburger P."/>
            <person name="Mueller R.-W."/>
            <person name="Bruemmer F."/>
            <person name="Labrenz M."/>
            <person name="Spormann A.M."/>
            <person name="Op Den Camp H."/>
            <person name="Overmann J."/>
            <person name="Amann R."/>
            <person name="Jetten M.S.M."/>
            <person name="Mascher T."/>
            <person name="Medema M.H."/>
            <person name="Devos D.P."/>
            <person name="Kaster A.-K."/>
            <person name="Ovreas L."/>
            <person name="Rohde M."/>
            <person name="Galperin M.Y."/>
            <person name="Jogler C."/>
        </authorList>
    </citation>
    <scope>NUCLEOTIDE SEQUENCE [LARGE SCALE GENOMIC DNA]</scope>
    <source>
        <strain evidence="2 3">Poly41</strain>
    </source>
</reference>
<proteinExistence type="predicted"/>